<proteinExistence type="predicted"/>
<evidence type="ECO:0000313" key="2">
    <source>
        <dbReference type="Proteomes" id="UP001597362"/>
    </source>
</evidence>
<organism evidence="1 2">
    <name type="scientific">Paenibacillus yanchengensis</name>
    <dbReference type="NCBI Taxonomy" id="2035833"/>
    <lineage>
        <taxon>Bacteria</taxon>
        <taxon>Bacillati</taxon>
        <taxon>Bacillota</taxon>
        <taxon>Bacilli</taxon>
        <taxon>Bacillales</taxon>
        <taxon>Paenibacillaceae</taxon>
        <taxon>Paenibacillus</taxon>
    </lineage>
</organism>
<dbReference type="Proteomes" id="UP001597362">
    <property type="component" value="Unassembled WGS sequence"/>
</dbReference>
<gene>
    <name evidence="1" type="ORF">ACFSJH_20930</name>
</gene>
<dbReference type="RefSeq" id="WP_377775825.1">
    <property type="nucleotide sequence ID" value="NZ_JBHUHO010000051.1"/>
</dbReference>
<protein>
    <submittedName>
        <fullName evidence="1">Uncharacterized protein</fullName>
    </submittedName>
</protein>
<evidence type="ECO:0000313" key="1">
    <source>
        <dbReference type="EMBL" id="MFD2118167.1"/>
    </source>
</evidence>
<name>A0ABW4YRH2_9BACL</name>
<reference evidence="2" key="1">
    <citation type="journal article" date="2019" name="Int. J. Syst. Evol. Microbiol.">
        <title>The Global Catalogue of Microorganisms (GCM) 10K type strain sequencing project: providing services to taxonomists for standard genome sequencing and annotation.</title>
        <authorList>
            <consortium name="The Broad Institute Genomics Platform"/>
            <consortium name="The Broad Institute Genome Sequencing Center for Infectious Disease"/>
            <person name="Wu L."/>
            <person name="Ma J."/>
        </authorList>
    </citation>
    <scope>NUCLEOTIDE SEQUENCE [LARGE SCALE GENOMIC DNA]</scope>
    <source>
        <strain evidence="2">GH52</strain>
    </source>
</reference>
<dbReference type="EMBL" id="JBHUHO010000051">
    <property type="protein sequence ID" value="MFD2118167.1"/>
    <property type="molecule type" value="Genomic_DNA"/>
</dbReference>
<keyword evidence="2" id="KW-1185">Reference proteome</keyword>
<accession>A0ABW4YRH2</accession>
<sequence>MIPATVEIHIDQDVIKEYIQQELQKYVHQQLLLVDIRKLAELTSMSVDHLNETILHDPRVKMYERKKRNKRWWLAQPTFDAIVEVVNEW</sequence>
<comment type="caution">
    <text evidence="1">The sequence shown here is derived from an EMBL/GenBank/DDBJ whole genome shotgun (WGS) entry which is preliminary data.</text>
</comment>